<evidence type="ECO:0000256" key="3">
    <source>
        <dbReference type="SAM" id="SignalP"/>
    </source>
</evidence>
<reference evidence="4" key="1">
    <citation type="journal article" date="2023" name="G3 (Bethesda)">
        <title>Whole genome assembly and annotation of the endangered Caribbean coral Acropora cervicornis.</title>
        <authorList>
            <person name="Selwyn J.D."/>
            <person name="Vollmer S.V."/>
        </authorList>
    </citation>
    <scope>NUCLEOTIDE SEQUENCE</scope>
    <source>
        <strain evidence="4">K2</strain>
    </source>
</reference>
<sequence>MNLIVNLCLLALPCIRLFANASPAKSEWIELSYPFSSETIYWPTGKSFNHTTEYANYTADGYYFSSYRISASEHGGTHLDSPIHFNKGGWSTDQIPLDRLIGHAIKIDVSSKAAQNPDYQLMPSDLEAWEESHGNIPYDAIILVFNGWGKYWPDKRTYLGTDTKNTSLLHFPGIHPSTCRWLINNRKIKLVGIDTASIDHGQSTQFESHRILYAENIPGLENVAHMDKLPAKGFTVYAAPMFIVGGSGGPCRIFAHFDANRCMVNLVDGLKSLNGFLWAALVLYALRFLFSRVLVRG</sequence>
<comment type="similarity">
    <text evidence="1">Belongs to the Cyclase 1 superfamily.</text>
</comment>
<feature type="transmembrane region" description="Helical" evidence="2">
    <location>
        <begin position="275"/>
        <end position="295"/>
    </location>
</feature>
<comment type="caution">
    <text evidence="4">The sequence shown here is derived from an EMBL/GenBank/DDBJ whole genome shotgun (WGS) entry which is preliminary data.</text>
</comment>
<dbReference type="PANTHER" id="PTHR43564">
    <property type="entry name" value="KYNURENINE FORMAMIDASE-LIKE PROTEIN"/>
    <property type="match status" value="1"/>
</dbReference>
<feature type="signal peptide" evidence="3">
    <location>
        <begin position="1"/>
        <end position="21"/>
    </location>
</feature>
<evidence type="ECO:0000256" key="1">
    <source>
        <dbReference type="ARBA" id="ARBA00007865"/>
    </source>
</evidence>
<dbReference type="GO" id="GO:0004061">
    <property type="term" value="F:arylformamidase activity"/>
    <property type="evidence" value="ECO:0007669"/>
    <property type="project" value="InterPro"/>
</dbReference>
<keyword evidence="2" id="KW-1133">Transmembrane helix</keyword>
<keyword evidence="4" id="KW-0378">Hydrolase</keyword>
<feature type="chain" id="PRO_5042181903" evidence="3">
    <location>
        <begin position="22"/>
        <end position="297"/>
    </location>
</feature>
<proteinExistence type="inferred from homology"/>
<dbReference type="SUPFAM" id="SSF102198">
    <property type="entry name" value="Putative cyclase"/>
    <property type="match status" value="1"/>
</dbReference>
<protein>
    <submittedName>
        <fullName evidence="4">Isatin hydrolase</fullName>
    </submittedName>
</protein>
<dbReference type="EMBL" id="JARQWQ010000019">
    <property type="protein sequence ID" value="KAK2565451.1"/>
    <property type="molecule type" value="Genomic_DNA"/>
</dbReference>
<dbReference type="AlphaFoldDB" id="A0AAD9QQD1"/>
<keyword evidence="5" id="KW-1185">Reference proteome</keyword>
<dbReference type="GO" id="GO:0019441">
    <property type="term" value="P:L-tryptophan catabolic process to kynurenine"/>
    <property type="evidence" value="ECO:0007669"/>
    <property type="project" value="InterPro"/>
</dbReference>
<evidence type="ECO:0000256" key="2">
    <source>
        <dbReference type="SAM" id="Phobius"/>
    </source>
</evidence>
<dbReference type="PANTHER" id="PTHR43564:SF2">
    <property type="entry name" value="BLR6059 PROTEIN"/>
    <property type="match status" value="1"/>
</dbReference>
<dbReference type="Gene3D" id="3.50.30.50">
    <property type="entry name" value="Putative cyclase"/>
    <property type="match status" value="1"/>
</dbReference>
<dbReference type="Pfam" id="PF04199">
    <property type="entry name" value="Cyclase"/>
    <property type="match status" value="1"/>
</dbReference>
<reference evidence="4" key="2">
    <citation type="journal article" date="2023" name="Science">
        <title>Genomic signatures of disease resistance in endangered staghorn corals.</title>
        <authorList>
            <person name="Vollmer S.V."/>
            <person name="Selwyn J.D."/>
            <person name="Despard B.A."/>
            <person name="Roesel C.L."/>
        </authorList>
    </citation>
    <scope>NUCLEOTIDE SEQUENCE</scope>
    <source>
        <strain evidence="4">K2</strain>
    </source>
</reference>
<name>A0AAD9QQD1_ACRCE</name>
<keyword evidence="2" id="KW-0472">Membrane</keyword>
<dbReference type="InterPro" id="IPR007325">
    <property type="entry name" value="KFase/CYL"/>
</dbReference>
<dbReference type="InterPro" id="IPR037175">
    <property type="entry name" value="KFase_sf"/>
</dbReference>
<organism evidence="4 5">
    <name type="scientific">Acropora cervicornis</name>
    <name type="common">Staghorn coral</name>
    <dbReference type="NCBI Taxonomy" id="6130"/>
    <lineage>
        <taxon>Eukaryota</taxon>
        <taxon>Metazoa</taxon>
        <taxon>Cnidaria</taxon>
        <taxon>Anthozoa</taxon>
        <taxon>Hexacorallia</taxon>
        <taxon>Scleractinia</taxon>
        <taxon>Astrocoeniina</taxon>
        <taxon>Acroporidae</taxon>
        <taxon>Acropora</taxon>
    </lineage>
</organism>
<evidence type="ECO:0000313" key="4">
    <source>
        <dbReference type="EMBL" id="KAK2565451.1"/>
    </source>
</evidence>
<keyword evidence="2" id="KW-0812">Transmembrane</keyword>
<keyword evidence="3" id="KW-0732">Signal</keyword>
<evidence type="ECO:0000313" key="5">
    <source>
        <dbReference type="Proteomes" id="UP001249851"/>
    </source>
</evidence>
<gene>
    <name evidence="4" type="ORF">P5673_010514</name>
</gene>
<accession>A0AAD9QQD1</accession>
<dbReference type="Proteomes" id="UP001249851">
    <property type="component" value="Unassembled WGS sequence"/>
</dbReference>